<protein>
    <recommendedName>
        <fullName evidence="4">DUF4355 domain-containing protein</fullName>
    </recommendedName>
</protein>
<evidence type="ECO:0000313" key="2">
    <source>
        <dbReference type="EMBL" id="SUO04321.1"/>
    </source>
</evidence>
<reference evidence="2 3" key="1">
    <citation type="submission" date="2018-06" db="EMBL/GenBank/DDBJ databases">
        <authorList>
            <consortium name="Pathogen Informatics"/>
            <person name="Doyle S."/>
        </authorList>
    </citation>
    <scope>NUCLEOTIDE SEQUENCE [LARGE SCALE GENOMIC DNA]</scope>
    <source>
        <strain evidence="2 3">NCTC11087</strain>
    </source>
</reference>
<evidence type="ECO:0000313" key="3">
    <source>
        <dbReference type="Proteomes" id="UP000255523"/>
    </source>
</evidence>
<evidence type="ECO:0000256" key="1">
    <source>
        <dbReference type="SAM" id="MobiDB-lite"/>
    </source>
</evidence>
<gene>
    <name evidence="2" type="ORF">NCTC11087_01231</name>
</gene>
<dbReference type="AlphaFoldDB" id="A0A380LLV6"/>
<keyword evidence="3" id="KW-1185">Reference proteome</keyword>
<name>A0A380LLV6_9FIRM</name>
<proteinExistence type="predicted"/>
<accession>A0A380LLV6</accession>
<feature type="compositionally biased region" description="Basic and acidic residues" evidence="1">
    <location>
        <begin position="30"/>
        <end position="45"/>
    </location>
</feature>
<sequence length="171" mass="20057">MPQEEMVEGIQNEQNPEEVEAVTTEQQTEGAEKSEEEDPKKVKKFSEEDLERIVKRRLAQQHKKFEKILNPVETELDRREREVTQREFRAEGRERLLKEGLPTELIALMNLSNKDEFEESYTHVLNVFKKVLDDKEYEIKKAFLKGKPPIHGDKFKTGNNDNLKSAFAPKE</sequence>
<dbReference type="Proteomes" id="UP000255523">
    <property type="component" value="Unassembled WGS sequence"/>
</dbReference>
<feature type="region of interest" description="Disordered" evidence="1">
    <location>
        <begin position="148"/>
        <end position="171"/>
    </location>
</feature>
<evidence type="ECO:0008006" key="4">
    <source>
        <dbReference type="Google" id="ProtNLM"/>
    </source>
</evidence>
<feature type="region of interest" description="Disordered" evidence="1">
    <location>
        <begin position="1"/>
        <end position="45"/>
    </location>
</feature>
<organism evidence="2 3">
    <name type="scientific">Faecalicoccus pleomorphus</name>
    <dbReference type="NCBI Taxonomy" id="1323"/>
    <lineage>
        <taxon>Bacteria</taxon>
        <taxon>Bacillati</taxon>
        <taxon>Bacillota</taxon>
        <taxon>Erysipelotrichia</taxon>
        <taxon>Erysipelotrichales</taxon>
        <taxon>Erysipelotrichaceae</taxon>
        <taxon>Faecalicoccus</taxon>
    </lineage>
</organism>
<dbReference type="EMBL" id="UHFX01000003">
    <property type="protein sequence ID" value="SUO04321.1"/>
    <property type="molecule type" value="Genomic_DNA"/>
</dbReference>